<feature type="compositionally biased region" description="Polar residues" evidence="11">
    <location>
        <begin position="1"/>
        <end position="20"/>
    </location>
</feature>
<organism evidence="13 14">
    <name type="scientific">Vibrio variabilis</name>
    <dbReference type="NCBI Taxonomy" id="990271"/>
    <lineage>
        <taxon>Bacteria</taxon>
        <taxon>Pseudomonadati</taxon>
        <taxon>Pseudomonadota</taxon>
        <taxon>Gammaproteobacteria</taxon>
        <taxon>Vibrionales</taxon>
        <taxon>Vibrionaceae</taxon>
        <taxon>Vibrio</taxon>
    </lineage>
</organism>
<dbReference type="InterPro" id="IPR051124">
    <property type="entry name" value="Phosphate_Transport_Permease"/>
</dbReference>
<dbReference type="EMBL" id="BBMS01000024">
    <property type="protein sequence ID" value="GAL27028.1"/>
    <property type="molecule type" value="Genomic_DNA"/>
</dbReference>
<feature type="transmembrane region" description="Helical" evidence="9">
    <location>
        <begin position="35"/>
        <end position="59"/>
    </location>
</feature>
<comment type="subcellular location">
    <subcellularLocation>
        <location evidence="10">Cell inner membrane</location>
        <topology evidence="10">Multi-pass membrane protein</topology>
    </subcellularLocation>
    <subcellularLocation>
        <location evidence="1 9">Cell membrane</location>
        <topology evidence="1 9">Multi-pass membrane protein</topology>
    </subcellularLocation>
</comment>
<dbReference type="PANTHER" id="PTHR30425">
    <property type="entry name" value="PHOSPHATE TRANSPORT SYSTEM PERMEASE PROTEIN PST"/>
    <property type="match status" value="1"/>
</dbReference>
<keyword evidence="14" id="KW-1185">Reference proteome</keyword>
<dbReference type="Proteomes" id="UP000029223">
    <property type="component" value="Unassembled WGS sequence"/>
</dbReference>
<dbReference type="Pfam" id="PF00528">
    <property type="entry name" value="BPD_transp_1"/>
    <property type="match status" value="1"/>
</dbReference>
<dbReference type="Gene3D" id="1.10.3720.10">
    <property type="entry name" value="MetI-like"/>
    <property type="match status" value="1"/>
</dbReference>
<keyword evidence="4" id="KW-1003">Cell membrane</keyword>
<dbReference type="SUPFAM" id="SSF161098">
    <property type="entry name" value="MetI-like"/>
    <property type="match status" value="1"/>
</dbReference>
<feature type="transmembrane region" description="Helical" evidence="9">
    <location>
        <begin position="282"/>
        <end position="304"/>
    </location>
</feature>
<evidence type="ECO:0000259" key="12">
    <source>
        <dbReference type="PROSITE" id="PS50928"/>
    </source>
</evidence>
<comment type="similarity">
    <text evidence="2 10">Belongs to the binding-protein-dependent transport system permease family. CysTW subfamily.</text>
</comment>
<protein>
    <recommendedName>
        <fullName evidence="10">Phosphate transport system permease protein</fullName>
    </recommendedName>
</protein>
<accession>A0ABQ0JE37</accession>
<dbReference type="NCBIfam" id="TIGR02138">
    <property type="entry name" value="phosphate_pstC"/>
    <property type="match status" value="1"/>
</dbReference>
<dbReference type="InterPro" id="IPR000515">
    <property type="entry name" value="MetI-like"/>
</dbReference>
<feature type="transmembrane region" description="Helical" evidence="9">
    <location>
        <begin position="88"/>
        <end position="121"/>
    </location>
</feature>
<evidence type="ECO:0000313" key="13">
    <source>
        <dbReference type="EMBL" id="GAL27028.1"/>
    </source>
</evidence>
<dbReference type="PROSITE" id="PS50928">
    <property type="entry name" value="ABC_TM1"/>
    <property type="match status" value="1"/>
</dbReference>
<keyword evidence="8 9" id="KW-0472">Membrane</keyword>
<gene>
    <name evidence="13" type="ORF">JCM19239_4371</name>
</gene>
<evidence type="ECO:0000256" key="5">
    <source>
        <dbReference type="ARBA" id="ARBA00022592"/>
    </source>
</evidence>
<dbReference type="InterPro" id="IPR011864">
    <property type="entry name" value="Phosphate_PstC"/>
</dbReference>
<feature type="transmembrane region" description="Helical" evidence="9">
    <location>
        <begin position="225"/>
        <end position="248"/>
    </location>
</feature>
<keyword evidence="10" id="KW-0997">Cell inner membrane</keyword>
<reference evidence="14" key="1">
    <citation type="submission" date="2014-09" db="EMBL/GenBank/DDBJ databases">
        <title>Vibrio variabilis JCM 19239. (C206) whole genome shotgun sequence.</title>
        <authorList>
            <person name="Sawabe T."/>
            <person name="Meirelles P."/>
            <person name="Nakanishi M."/>
            <person name="Sayaka M."/>
            <person name="Hattori M."/>
            <person name="Ohkuma M."/>
        </authorList>
    </citation>
    <scope>NUCLEOTIDE SEQUENCE [LARGE SCALE GENOMIC DNA]</scope>
    <source>
        <strain evidence="14">JCM 19239</strain>
    </source>
</reference>
<evidence type="ECO:0000256" key="2">
    <source>
        <dbReference type="ARBA" id="ARBA00007069"/>
    </source>
</evidence>
<feature type="transmembrane region" description="Helical" evidence="9">
    <location>
        <begin position="133"/>
        <end position="156"/>
    </location>
</feature>
<proteinExistence type="inferred from homology"/>
<evidence type="ECO:0000256" key="8">
    <source>
        <dbReference type="ARBA" id="ARBA00023136"/>
    </source>
</evidence>
<evidence type="ECO:0000256" key="11">
    <source>
        <dbReference type="SAM" id="MobiDB-lite"/>
    </source>
</evidence>
<comment type="caution">
    <text evidence="13">The sequence shown here is derived from an EMBL/GenBank/DDBJ whole genome shotgun (WGS) entry which is preliminary data.</text>
</comment>
<keyword evidence="6 9" id="KW-0812">Transmembrane</keyword>
<comment type="function">
    <text evidence="10">Part of the binding-protein-dependent transport system for phosphate; probably responsible for the translocation of the substrate across the membrane.</text>
</comment>
<evidence type="ECO:0000313" key="14">
    <source>
        <dbReference type="Proteomes" id="UP000029223"/>
    </source>
</evidence>
<feature type="transmembrane region" description="Helical" evidence="9">
    <location>
        <begin position="168"/>
        <end position="186"/>
    </location>
</feature>
<evidence type="ECO:0000256" key="1">
    <source>
        <dbReference type="ARBA" id="ARBA00004651"/>
    </source>
</evidence>
<feature type="region of interest" description="Disordered" evidence="11">
    <location>
        <begin position="1"/>
        <end position="23"/>
    </location>
</feature>
<feature type="domain" description="ABC transmembrane type-1" evidence="12">
    <location>
        <begin position="92"/>
        <end position="301"/>
    </location>
</feature>
<keyword evidence="3 9" id="KW-0813">Transport</keyword>
<evidence type="ECO:0000256" key="7">
    <source>
        <dbReference type="ARBA" id="ARBA00022989"/>
    </source>
</evidence>
<keyword evidence="5 10" id="KW-0592">Phosphate transport</keyword>
<dbReference type="PANTHER" id="PTHR30425:SF1">
    <property type="entry name" value="PHOSPHATE TRANSPORT SYSTEM PERMEASE PROTEIN PSTC"/>
    <property type="match status" value="1"/>
</dbReference>
<evidence type="ECO:0000256" key="9">
    <source>
        <dbReference type="RuleBase" id="RU363032"/>
    </source>
</evidence>
<evidence type="ECO:0000256" key="3">
    <source>
        <dbReference type="ARBA" id="ARBA00022448"/>
    </source>
</evidence>
<evidence type="ECO:0000256" key="6">
    <source>
        <dbReference type="ARBA" id="ARBA00022692"/>
    </source>
</evidence>
<evidence type="ECO:0000256" key="4">
    <source>
        <dbReference type="ARBA" id="ARBA00022475"/>
    </source>
</evidence>
<evidence type="ECO:0000256" key="10">
    <source>
        <dbReference type="RuleBase" id="RU363054"/>
    </source>
</evidence>
<sequence length="310" mass="32849">MTIATNSEKLMNNEATQSEPRSLKAQKRVDWRERIFHGLFLTSAIIGIVSLAVIAYFIVKESIPAFQEVGVSGIVLGQHWLPPALYGVATMIVASIVSTLGAVVVGVPIGVLTAIFIAEIAPKRLADIIRPAVELLAGIPSVVYGFFGLIIIVPLIQQVFNVPAGNTILAGIIVLGIMILPTVITVSETSIRAVPRTYKEGSLALGASKIYTIFKLLVPAARSGIMTGVILGIGRALGETMAIIMVMGNAPAMPGSILDSARTLTANIAIEMSYASGVHANALYATGVVLLVFIMMLNSILLYLNREKAK</sequence>
<dbReference type="InterPro" id="IPR035906">
    <property type="entry name" value="MetI-like_sf"/>
</dbReference>
<dbReference type="CDD" id="cd06261">
    <property type="entry name" value="TM_PBP2"/>
    <property type="match status" value="1"/>
</dbReference>
<name>A0ABQ0JE37_9VIBR</name>
<keyword evidence="7 9" id="KW-1133">Transmembrane helix</keyword>